<dbReference type="EMBL" id="VCHE01000239">
    <property type="protein sequence ID" value="KAB2569005.1"/>
    <property type="molecule type" value="Genomic_DNA"/>
</dbReference>
<organism evidence="1 2">
    <name type="scientific">Lasiodiplodia theobromae</name>
    <dbReference type="NCBI Taxonomy" id="45133"/>
    <lineage>
        <taxon>Eukaryota</taxon>
        <taxon>Fungi</taxon>
        <taxon>Dikarya</taxon>
        <taxon>Ascomycota</taxon>
        <taxon>Pezizomycotina</taxon>
        <taxon>Dothideomycetes</taxon>
        <taxon>Dothideomycetes incertae sedis</taxon>
        <taxon>Botryosphaeriales</taxon>
        <taxon>Botryosphaeriaceae</taxon>
        <taxon>Lasiodiplodia</taxon>
    </lineage>
</organism>
<reference evidence="1 2" key="1">
    <citation type="journal article" date="2019" name="Sci. Rep.">
        <title>A multi-omics analysis of the grapevine pathogen Lasiodiplodia theobromae reveals that temperature affects the expression of virulence- and pathogenicity-related genes.</title>
        <authorList>
            <person name="Felix C."/>
            <person name="Meneses R."/>
            <person name="Goncalves M.F.M."/>
            <person name="Tilleman L."/>
            <person name="Duarte A.S."/>
            <person name="Jorrin-Novo J.V."/>
            <person name="Van de Peer Y."/>
            <person name="Deforce D."/>
            <person name="Van Nieuwerburgh F."/>
            <person name="Esteves A.C."/>
            <person name="Alves A."/>
        </authorList>
    </citation>
    <scope>NUCLEOTIDE SEQUENCE [LARGE SCALE GENOMIC DNA]</scope>
    <source>
        <strain evidence="1 2">LA-SOL3</strain>
    </source>
</reference>
<protein>
    <submittedName>
        <fullName evidence="1">Uncharacterized protein</fullName>
    </submittedName>
</protein>
<sequence>MLADFFNAGLDPLTVINHFPGNIHQYETEMTIEHALSFHSSEPGMASFLARLLFRNVTDGKNSFLYTLCAGCSRVLDPTIEADARAAIEICLERYVTPHVADGMSQAPLMALLNSISWFDTRRGHPTRLTSLHVMLKYVTIHDSGPIMEALKSAETADDEKKAYIFDVVCLLLQHFSSDIRDTPCWPNAEFWNYFPITTQYQDYRDNSPFHQSVVSVFYQLPATVDILRRAAESIAMQKFLSQQLRREKRTRDYRGIWEVLTQQQRNRMLPGGKEDAEAALPRAFVVDILELLVDEQQKRIQNEI</sequence>
<dbReference type="Proteomes" id="UP000325902">
    <property type="component" value="Unassembled WGS sequence"/>
</dbReference>
<gene>
    <name evidence="1" type="ORF">DBV05_g12315</name>
</gene>
<proteinExistence type="predicted"/>
<evidence type="ECO:0000313" key="1">
    <source>
        <dbReference type="EMBL" id="KAB2569005.1"/>
    </source>
</evidence>
<dbReference type="OrthoDB" id="366390at2759"/>
<comment type="caution">
    <text evidence="1">The sequence shown here is derived from an EMBL/GenBank/DDBJ whole genome shotgun (WGS) entry which is preliminary data.</text>
</comment>
<name>A0A5N5CUJ5_9PEZI</name>
<evidence type="ECO:0000313" key="2">
    <source>
        <dbReference type="Proteomes" id="UP000325902"/>
    </source>
</evidence>
<dbReference type="AlphaFoldDB" id="A0A5N5CUJ5"/>
<accession>A0A5N5CUJ5</accession>
<keyword evidence="2" id="KW-1185">Reference proteome</keyword>